<accession>A0A2K8T8N9</accession>
<evidence type="ECO:0000256" key="1">
    <source>
        <dbReference type="SAM" id="MobiDB-lite"/>
    </source>
</evidence>
<keyword evidence="3" id="KW-0614">Plasmid</keyword>
<organism evidence="3 4">
    <name type="scientific">Nostoc flagelliforme CCNUN1</name>
    <dbReference type="NCBI Taxonomy" id="2038116"/>
    <lineage>
        <taxon>Bacteria</taxon>
        <taxon>Bacillati</taxon>
        <taxon>Cyanobacteriota</taxon>
        <taxon>Cyanophyceae</taxon>
        <taxon>Nostocales</taxon>
        <taxon>Nostocaceae</taxon>
        <taxon>Nostoc</taxon>
    </lineage>
</organism>
<dbReference type="Proteomes" id="UP000232003">
    <property type="component" value="Plasmid pNFSY07"/>
</dbReference>
<dbReference type="InterPro" id="IPR058651">
    <property type="entry name" value="HTH_VMAP-M9"/>
</dbReference>
<name>A0A2K8T8N9_9NOSO</name>
<geneLocation type="plasmid" evidence="4">
    <name>pnfsy07</name>
</geneLocation>
<proteinExistence type="predicted"/>
<keyword evidence="4" id="KW-1185">Reference proteome</keyword>
<dbReference type="Pfam" id="PF14516">
    <property type="entry name" value="AAA_35"/>
    <property type="match status" value="1"/>
</dbReference>
<dbReference type="Gene3D" id="3.40.50.300">
    <property type="entry name" value="P-loop containing nucleotide triphosphate hydrolases"/>
    <property type="match status" value="1"/>
</dbReference>
<protein>
    <submittedName>
        <fullName evidence="3">Putative ATPase, archaeal AAA+ ATPase superfamily</fullName>
    </submittedName>
</protein>
<dbReference type="RefSeq" id="WP_100903949.1">
    <property type="nucleotide sequence ID" value="NZ_CAWNNC010000008.1"/>
</dbReference>
<feature type="domain" description="vWA-MoxR associated protein N-terminal HTH" evidence="2">
    <location>
        <begin position="6"/>
        <end position="87"/>
    </location>
</feature>
<sequence>MNSTELEPLVEIVNRKLLEKQIRPLNYTEILIMQGIWQYQTYHQIAQEKGYSAGYFTNVVAPQLCQRLTELVGSRVTKKNCRVLLESYLDATCTALKTTIIKQDPVDSFPDTDQKPSPSYPSGPVPLGSSFYIENSTLSTRVYEEISKPGALVRIKAPKEMGKTSMLLRILNYGDSQGYRTVSLNLEQIDSSILNNLNLFLRWLCANVSRQLQIEPRLDDYWDEDIGSKVSCSLYFRQHLLEQINSPVVLVLDEVNQIFEHPQVAKDFLPMLRSWYEDARRLLIWQKLRLIVVHSTEIYVPLQLNQSPFNVGLPIQLDNFSFEQVQQLAQCYGLDWNDGEEARQLIDMVGGHPALIHTAIYHLSRKEMTLKQILKTAPRYTGIYSYHLQRHWANLQQQPELEVALYKVMSSTEPVQLEPIIAYKLSSMGLIKLDGSQATPSCQLYKQYFKNHLSNESCVTIL</sequence>
<gene>
    <name evidence="3" type="ORF">COO91_10282</name>
</gene>
<evidence type="ECO:0000313" key="4">
    <source>
        <dbReference type="Proteomes" id="UP000232003"/>
    </source>
</evidence>
<dbReference type="OrthoDB" id="5522963at2"/>
<dbReference type="EMBL" id="CP024792">
    <property type="protein sequence ID" value="AUB44066.1"/>
    <property type="molecule type" value="Genomic_DNA"/>
</dbReference>
<dbReference type="AlphaFoldDB" id="A0A2K8T8N9"/>
<dbReference type="Pfam" id="PF26355">
    <property type="entry name" value="HTH_VMAP-M9"/>
    <property type="match status" value="1"/>
</dbReference>
<feature type="region of interest" description="Disordered" evidence="1">
    <location>
        <begin position="107"/>
        <end position="126"/>
    </location>
</feature>
<dbReference type="SUPFAM" id="SSF52540">
    <property type="entry name" value="P-loop containing nucleoside triphosphate hydrolases"/>
    <property type="match status" value="1"/>
</dbReference>
<dbReference type="InterPro" id="IPR027417">
    <property type="entry name" value="P-loop_NTPase"/>
</dbReference>
<evidence type="ECO:0000313" key="3">
    <source>
        <dbReference type="EMBL" id="AUB44066.1"/>
    </source>
</evidence>
<dbReference type="KEGG" id="nfl:COO91_10282"/>
<evidence type="ECO:0000259" key="2">
    <source>
        <dbReference type="Pfam" id="PF26355"/>
    </source>
</evidence>
<reference evidence="3 4" key="1">
    <citation type="submission" date="2017-11" db="EMBL/GenBank/DDBJ databases">
        <title>Complete genome of a free-living desiccation-tolerant cyanobacterium and its photosynthetic adaptation to extreme terrestrial habitat.</title>
        <authorList>
            <person name="Shang J."/>
        </authorList>
    </citation>
    <scope>NUCLEOTIDE SEQUENCE [LARGE SCALE GENOMIC DNA]</scope>
    <source>
        <strain evidence="3 4">CCNUN1</strain>
        <plasmid evidence="4">pnfsy07</plasmid>
    </source>
</reference>